<gene>
    <name evidence="5" type="ORF">SAMN05661091_5972</name>
</gene>
<keyword evidence="1" id="KW-0697">Rotamase</keyword>
<keyword evidence="3" id="KW-0732">Signal</keyword>
<dbReference type="InterPro" id="IPR000297">
    <property type="entry name" value="PPIase_PpiC"/>
</dbReference>
<dbReference type="RefSeq" id="WP_208916745.1">
    <property type="nucleotide sequence ID" value="NZ_LT840184.1"/>
</dbReference>
<keyword evidence="1" id="KW-0413">Isomerase</keyword>
<protein>
    <submittedName>
        <fullName evidence="5">Foldase protein PrsA</fullName>
    </submittedName>
</protein>
<dbReference type="PROSITE" id="PS51257">
    <property type="entry name" value="PROKAR_LIPOPROTEIN"/>
    <property type="match status" value="1"/>
</dbReference>
<evidence type="ECO:0000313" key="5">
    <source>
        <dbReference type="EMBL" id="SMF92696.1"/>
    </source>
</evidence>
<name>A0A1X7HUA6_9BACL</name>
<dbReference type="AlphaFoldDB" id="A0A1X7HUA6"/>
<dbReference type="SUPFAM" id="SSF54534">
    <property type="entry name" value="FKBP-like"/>
    <property type="match status" value="1"/>
</dbReference>
<feature type="domain" description="PpiC" evidence="4">
    <location>
        <begin position="175"/>
        <end position="278"/>
    </location>
</feature>
<feature type="signal peptide" evidence="3">
    <location>
        <begin position="1"/>
        <end position="26"/>
    </location>
</feature>
<dbReference type="InterPro" id="IPR046357">
    <property type="entry name" value="PPIase_dom_sf"/>
</dbReference>
<dbReference type="STRING" id="1313296.SAMN05661091_5972"/>
<organism evidence="5 6">
    <name type="scientific">Paenibacillus uliginis N3/975</name>
    <dbReference type="NCBI Taxonomy" id="1313296"/>
    <lineage>
        <taxon>Bacteria</taxon>
        <taxon>Bacillati</taxon>
        <taxon>Bacillota</taxon>
        <taxon>Bacilli</taxon>
        <taxon>Bacillales</taxon>
        <taxon>Paenibacillaceae</taxon>
        <taxon>Paenibacillus</taxon>
    </lineage>
</organism>
<dbReference type="Proteomes" id="UP000192940">
    <property type="component" value="Chromosome I"/>
</dbReference>
<feature type="compositionally biased region" description="Basic and acidic residues" evidence="2">
    <location>
        <begin position="350"/>
        <end position="369"/>
    </location>
</feature>
<dbReference type="SUPFAM" id="SSF109998">
    <property type="entry name" value="Triger factor/SurA peptide-binding domain-like"/>
    <property type="match status" value="1"/>
</dbReference>
<keyword evidence="6" id="KW-1185">Reference proteome</keyword>
<evidence type="ECO:0000256" key="2">
    <source>
        <dbReference type="SAM" id="MobiDB-lite"/>
    </source>
</evidence>
<dbReference type="Gene3D" id="3.10.50.40">
    <property type="match status" value="1"/>
</dbReference>
<sequence>MPSRNKKAWKTFIVSLTAVMSMSVLAACGNDTNNKEPQKDDSKVVVKYKGGEITEKEFDLEQRVMQFMSPEYAQFLQMDQFKEYLAKQGVTYEYLYSKAGDEAKKEAEKQADDMVKQYKNAMGEEEFKKALDAQKLTEQDFKNYMLRVMTVMEDQKNKVTEEDIKKEFESNKLDYSVISVRHVLIGFTDLEGKERKKEDALKLAKEVKSKLDKGEDFAKVAKEYSEDTGSKDQGGLYENKEARTWVTQFKEQALTLPLNKISDPVETDYGYHIMKVESRKEVTYDKLSDTQKEGIHNELASAKVDTFMKNELNDLIEKMDLPKSETPDKPATEGEDKGAESTDNAPATDEGTKDGKQTEDNKKTEDTGK</sequence>
<dbReference type="GO" id="GO:0003755">
    <property type="term" value="F:peptidyl-prolyl cis-trans isomerase activity"/>
    <property type="evidence" value="ECO:0007669"/>
    <property type="project" value="UniProtKB-KW"/>
</dbReference>
<evidence type="ECO:0000313" key="6">
    <source>
        <dbReference type="Proteomes" id="UP000192940"/>
    </source>
</evidence>
<evidence type="ECO:0000256" key="3">
    <source>
        <dbReference type="SAM" id="SignalP"/>
    </source>
</evidence>
<feature type="compositionally biased region" description="Basic and acidic residues" evidence="2">
    <location>
        <begin position="315"/>
        <end position="340"/>
    </location>
</feature>
<reference evidence="5 6" key="1">
    <citation type="submission" date="2017-04" db="EMBL/GenBank/DDBJ databases">
        <authorList>
            <person name="Afonso C.L."/>
            <person name="Miller P.J."/>
            <person name="Scott M.A."/>
            <person name="Spackman E."/>
            <person name="Goraichik I."/>
            <person name="Dimitrov K.M."/>
            <person name="Suarez D.L."/>
            <person name="Swayne D.E."/>
        </authorList>
    </citation>
    <scope>NUCLEOTIDE SEQUENCE [LARGE SCALE GENOMIC DNA]</scope>
    <source>
        <strain evidence="5 6">N3/975</strain>
    </source>
</reference>
<dbReference type="Pfam" id="PF13616">
    <property type="entry name" value="Rotamase_3"/>
    <property type="match status" value="1"/>
</dbReference>
<accession>A0A1X7HUA6</accession>
<dbReference type="InterPro" id="IPR050245">
    <property type="entry name" value="PrsA_foldase"/>
</dbReference>
<dbReference type="PROSITE" id="PS50198">
    <property type="entry name" value="PPIC_PPIASE_2"/>
    <property type="match status" value="1"/>
</dbReference>
<evidence type="ECO:0000256" key="1">
    <source>
        <dbReference type="PROSITE-ProRule" id="PRU00278"/>
    </source>
</evidence>
<dbReference type="PANTHER" id="PTHR47245">
    <property type="entry name" value="PEPTIDYLPROLYL ISOMERASE"/>
    <property type="match status" value="1"/>
</dbReference>
<feature type="region of interest" description="Disordered" evidence="2">
    <location>
        <begin position="315"/>
        <end position="369"/>
    </location>
</feature>
<dbReference type="PANTHER" id="PTHR47245:SF2">
    <property type="entry name" value="PEPTIDYL-PROLYL CIS-TRANS ISOMERASE HP_0175-RELATED"/>
    <property type="match status" value="1"/>
</dbReference>
<evidence type="ECO:0000259" key="4">
    <source>
        <dbReference type="PROSITE" id="PS50198"/>
    </source>
</evidence>
<proteinExistence type="predicted"/>
<feature type="chain" id="PRO_5012824028" evidence="3">
    <location>
        <begin position="27"/>
        <end position="369"/>
    </location>
</feature>
<dbReference type="InterPro" id="IPR027304">
    <property type="entry name" value="Trigger_fact/SurA_dom_sf"/>
</dbReference>
<dbReference type="EMBL" id="LT840184">
    <property type="protein sequence ID" value="SMF92696.1"/>
    <property type="molecule type" value="Genomic_DNA"/>
</dbReference>